<dbReference type="STRING" id="285351.SAMN04488035_2209"/>
<gene>
    <name evidence="2" type="ORF">SAMN04488035_2209</name>
</gene>
<organism evidence="2 3">
    <name type="scientific">Flavimobilis marinus</name>
    <dbReference type="NCBI Taxonomy" id="285351"/>
    <lineage>
        <taxon>Bacteria</taxon>
        <taxon>Bacillati</taxon>
        <taxon>Actinomycetota</taxon>
        <taxon>Actinomycetes</taxon>
        <taxon>Micrococcales</taxon>
        <taxon>Jonesiaceae</taxon>
        <taxon>Flavimobilis</taxon>
    </lineage>
</organism>
<dbReference type="OrthoDB" id="3267972at2"/>
<dbReference type="RefSeq" id="WP_093378504.1">
    <property type="nucleotide sequence ID" value="NZ_BNAN01000003.1"/>
</dbReference>
<dbReference type="Pfam" id="PF14013">
    <property type="entry name" value="MT0933_antitox"/>
    <property type="match status" value="1"/>
</dbReference>
<name>A0A1I2H5X9_9MICO</name>
<keyword evidence="3" id="KW-1185">Reference proteome</keyword>
<protein>
    <submittedName>
        <fullName evidence="2">MT0933-like antitoxin protein</fullName>
    </submittedName>
</protein>
<dbReference type="AlphaFoldDB" id="A0A1I2H5X9"/>
<feature type="region of interest" description="Disordered" evidence="1">
    <location>
        <begin position="34"/>
        <end position="88"/>
    </location>
</feature>
<accession>A0A1I2H5X9</accession>
<proteinExistence type="predicted"/>
<reference evidence="3" key="1">
    <citation type="submission" date="2016-10" db="EMBL/GenBank/DDBJ databases">
        <authorList>
            <person name="Varghese N."/>
            <person name="Submissions S."/>
        </authorList>
    </citation>
    <scope>NUCLEOTIDE SEQUENCE [LARGE SCALE GENOMIC DNA]</scope>
    <source>
        <strain evidence="3">DSM 19083</strain>
    </source>
</reference>
<evidence type="ECO:0000313" key="2">
    <source>
        <dbReference type="EMBL" id="SFF24968.1"/>
    </source>
</evidence>
<dbReference type="InterPro" id="IPR028037">
    <property type="entry name" value="Antitoxin_Rv0909/MT0933"/>
</dbReference>
<sequence>MGIDDLRKKATGYLNSDKGEQATDAALDRAASLVDAGTGRKHTDKITRGRDTLDEKIGTDAARKVESSGSTRADTEDTTGTDTHPPVP</sequence>
<evidence type="ECO:0000256" key="1">
    <source>
        <dbReference type="SAM" id="MobiDB-lite"/>
    </source>
</evidence>
<feature type="compositionally biased region" description="Basic and acidic residues" evidence="1">
    <location>
        <begin position="44"/>
        <end position="66"/>
    </location>
</feature>
<evidence type="ECO:0000313" key="3">
    <source>
        <dbReference type="Proteomes" id="UP000198520"/>
    </source>
</evidence>
<feature type="region of interest" description="Disordered" evidence="1">
    <location>
        <begin position="1"/>
        <end position="21"/>
    </location>
</feature>
<dbReference type="Proteomes" id="UP000198520">
    <property type="component" value="Unassembled WGS sequence"/>
</dbReference>
<feature type="compositionally biased region" description="Polar residues" evidence="1">
    <location>
        <begin position="67"/>
        <end position="82"/>
    </location>
</feature>
<dbReference type="EMBL" id="FONZ01000003">
    <property type="protein sequence ID" value="SFF24968.1"/>
    <property type="molecule type" value="Genomic_DNA"/>
</dbReference>